<dbReference type="GO" id="GO:0006368">
    <property type="term" value="P:transcription elongation by RNA polymerase II"/>
    <property type="evidence" value="ECO:0007669"/>
    <property type="project" value="EnsemblFungi"/>
</dbReference>
<sequence length="554" mass="63988">MSDLDDDLLALAGGAGDSGEESDGYEPTLSKRSRSEEKDDGAVEDDDDDDEALSSKKRRIDTSDLEFDDDEEDEEDDELVNPYPLEGKYKDEDDRDKLESMDEIQREQILFERTQEMERFNEKKYLQQRMKQQKKLQKQQSGGTAKATRSSNRNKDSNVKTSKLDKLSELRKQREQKSRKNYDDYEDDEEEEEDDDDLRDDEEEDDYEDGVVTWGGASKSKSKRSNVRSNLDDINKIRVGRSLLSKYCFYAFFSDLVIDCFARINLGMDKRTRKPMYRMVKIVDVRSIPEKAYRLNNAKSDLFLKVSQNRKQTKEFPISIFSDSPITPDEFKTYEHELDKTGESIEYQDEATEKYNQIQYYLNKGVSDKDVNEMLEKKRKLLDTKKSDGALTGVDAVFRKSKLLDELKIARQQGDAQKSTAIIEKLKAIEDAMASRAKSSNTSESLNTMSKVNERNRKLNSTNIRKAEIKTKNAVVQFDGGDPFSRLKTVTRMFYQGLTAEENEKALNDARLNLQEKLAEKSKQEEKIATSTYRLLGEMDKLIKTIDIDINLEL</sequence>
<dbReference type="SUPFAM" id="SSF159042">
    <property type="entry name" value="Plus3-like"/>
    <property type="match status" value="1"/>
</dbReference>
<dbReference type="RefSeq" id="XP_020064200.1">
    <property type="nucleotide sequence ID" value="XM_020211669.1"/>
</dbReference>
<feature type="compositionally biased region" description="Acidic residues" evidence="2">
    <location>
        <begin position="63"/>
        <end position="79"/>
    </location>
</feature>
<evidence type="ECO:0000256" key="2">
    <source>
        <dbReference type="SAM" id="MobiDB-lite"/>
    </source>
</evidence>
<accession>A0A1E4SHT3</accession>
<dbReference type="GO" id="GO:0000122">
    <property type="term" value="P:negative regulation of transcription by RNA polymerase II"/>
    <property type="evidence" value="ECO:0007669"/>
    <property type="project" value="EnsemblFungi"/>
</dbReference>
<dbReference type="EMBL" id="KV453912">
    <property type="protein sequence ID" value="ODV79078.1"/>
    <property type="molecule type" value="Genomic_DNA"/>
</dbReference>
<dbReference type="GO" id="GO:0001015">
    <property type="term" value="P:snoRNA transcription by RNA polymerase II"/>
    <property type="evidence" value="ECO:0007669"/>
    <property type="project" value="EnsemblFungi"/>
</dbReference>
<feature type="compositionally biased region" description="Acidic residues" evidence="2">
    <location>
        <begin position="184"/>
        <end position="209"/>
    </location>
</feature>
<feature type="compositionally biased region" description="Basic and acidic residues" evidence="2">
    <location>
        <begin position="153"/>
        <end position="183"/>
    </location>
</feature>
<dbReference type="GO" id="GO:1990269">
    <property type="term" value="F:RNA polymerase II C-terminal domain phosphoserine binding"/>
    <property type="evidence" value="ECO:0007669"/>
    <property type="project" value="EnsemblFungi"/>
</dbReference>
<dbReference type="GO" id="GO:0003723">
    <property type="term" value="F:RNA binding"/>
    <property type="evidence" value="ECO:0007669"/>
    <property type="project" value="EnsemblFungi"/>
</dbReference>
<evidence type="ECO:0000256" key="1">
    <source>
        <dbReference type="SAM" id="Coils"/>
    </source>
</evidence>
<feature type="compositionally biased region" description="Polar residues" evidence="2">
    <location>
        <begin position="141"/>
        <end position="151"/>
    </location>
</feature>
<dbReference type="GO" id="GO:0031124">
    <property type="term" value="P:mRNA 3'-end processing"/>
    <property type="evidence" value="ECO:0007669"/>
    <property type="project" value="EnsemblFungi"/>
</dbReference>
<keyword evidence="1" id="KW-0175">Coiled coil</keyword>
<feature type="region of interest" description="Disordered" evidence="2">
    <location>
        <begin position="121"/>
        <end position="228"/>
    </location>
</feature>
<gene>
    <name evidence="4" type="ORF">CANTADRAFT_90192</name>
</gene>
<feature type="compositionally biased region" description="Basic and acidic residues" evidence="2">
    <location>
        <begin position="87"/>
        <end position="103"/>
    </location>
</feature>
<keyword evidence="5" id="KW-1185">Reference proteome</keyword>
<dbReference type="AlphaFoldDB" id="A0A1E4SHT3"/>
<dbReference type="SMART" id="SM00719">
    <property type="entry name" value="Plus3"/>
    <property type="match status" value="1"/>
</dbReference>
<name>A0A1E4SHT3_9ASCO</name>
<dbReference type="GO" id="GO:0090262">
    <property type="term" value="P:regulation of transcription-coupled nucleotide-excision repair"/>
    <property type="evidence" value="ECO:0007669"/>
    <property type="project" value="EnsemblFungi"/>
</dbReference>
<dbReference type="GO" id="GO:0003677">
    <property type="term" value="F:DNA binding"/>
    <property type="evidence" value="ECO:0007669"/>
    <property type="project" value="InterPro"/>
</dbReference>
<dbReference type="GO" id="GO:0042138">
    <property type="term" value="P:meiotic DNA double-strand break formation"/>
    <property type="evidence" value="ECO:0007669"/>
    <property type="project" value="EnsemblFungi"/>
</dbReference>
<dbReference type="STRING" id="984487.A0A1E4SHT3"/>
<dbReference type="GeneID" id="30985805"/>
<proteinExistence type="predicted"/>
<dbReference type="InterPro" id="IPR036128">
    <property type="entry name" value="Plus3-like_sf"/>
</dbReference>
<evidence type="ECO:0000259" key="3">
    <source>
        <dbReference type="PROSITE" id="PS51360"/>
    </source>
</evidence>
<evidence type="ECO:0000313" key="5">
    <source>
        <dbReference type="Proteomes" id="UP000094285"/>
    </source>
</evidence>
<protein>
    <submittedName>
        <fullName evidence="4">Plus-3-domain-containing protein</fullName>
    </submittedName>
</protein>
<dbReference type="GO" id="GO:2001209">
    <property type="term" value="P:positive regulation of transcription elongation by RNA polymerase I"/>
    <property type="evidence" value="ECO:0007669"/>
    <property type="project" value="EnsemblFungi"/>
</dbReference>
<dbReference type="GO" id="GO:0006353">
    <property type="term" value="P:DNA-templated transcription termination"/>
    <property type="evidence" value="ECO:0007669"/>
    <property type="project" value="EnsemblFungi"/>
</dbReference>
<organism evidence="4 5">
    <name type="scientific">Suhomyces tanzawaensis NRRL Y-17324</name>
    <dbReference type="NCBI Taxonomy" id="984487"/>
    <lineage>
        <taxon>Eukaryota</taxon>
        <taxon>Fungi</taxon>
        <taxon>Dikarya</taxon>
        <taxon>Ascomycota</taxon>
        <taxon>Saccharomycotina</taxon>
        <taxon>Pichiomycetes</taxon>
        <taxon>Debaryomycetaceae</taxon>
        <taxon>Suhomyces</taxon>
    </lineage>
</organism>
<dbReference type="GO" id="GO:0070911">
    <property type="term" value="P:global genome nucleotide-excision repair"/>
    <property type="evidence" value="ECO:0007669"/>
    <property type="project" value="EnsemblFungi"/>
</dbReference>
<dbReference type="GO" id="GO:0016593">
    <property type="term" value="C:Cdc73/Paf1 complex"/>
    <property type="evidence" value="ECO:0007669"/>
    <property type="project" value="EnsemblFungi"/>
</dbReference>
<dbReference type="Gene3D" id="3.90.70.200">
    <property type="entry name" value="Plus-3 domain"/>
    <property type="match status" value="1"/>
</dbReference>
<reference evidence="5" key="1">
    <citation type="submission" date="2016-05" db="EMBL/GenBank/DDBJ databases">
        <title>Comparative genomics of biotechnologically important yeasts.</title>
        <authorList>
            <consortium name="DOE Joint Genome Institute"/>
            <person name="Riley R."/>
            <person name="Haridas S."/>
            <person name="Wolfe K.H."/>
            <person name="Lopes M.R."/>
            <person name="Hittinger C.T."/>
            <person name="Goker M."/>
            <person name="Salamov A."/>
            <person name="Wisecaver J."/>
            <person name="Long T.M."/>
            <person name="Aerts A.L."/>
            <person name="Barry K."/>
            <person name="Choi C."/>
            <person name="Clum A."/>
            <person name="Coughlan A.Y."/>
            <person name="Deshpande S."/>
            <person name="Douglass A.P."/>
            <person name="Hanson S.J."/>
            <person name="Klenk H.-P."/>
            <person name="Labutti K."/>
            <person name="Lapidus A."/>
            <person name="Lindquist E."/>
            <person name="Lipzen A."/>
            <person name="Meier-Kolthoff J.P."/>
            <person name="Ohm R.A."/>
            <person name="Otillar R.P."/>
            <person name="Pangilinan J."/>
            <person name="Peng Y."/>
            <person name="Rokas A."/>
            <person name="Rosa C.A."/>
            <person name="Scheuner C."/>
            <person name="Sibirny A.A."/>
            <person name="Slot J.C."/>
            <person name="Stielow J.B."/>
            <person name="Sun H."/>
            <person name="Kurtzman C.P."/>
            <person name="Blackwell M."/>
            <person name="Grigoriev I.V."/>
            <person name="Jeffries T.W."/>
        </authorList>
    </citation>
    <scope>NUCLEOTIDE SEQUENCE [LARGE SCALE GENOMIC DNA]</scope>
    <source>
        <strain evidence="5">NRRL Y-17324</strain>
    </source>
</reference>
<dbReference type="OrthoDB" id="166375at2759"/>
<feature type="coiled-coil region" evidence="1">
    <location>
        <begin position="500"/>
        <end position="527"/>
    </location>
</feature>
<feature type="compositionally biased region" description="Acidic residues" evidence="2">
    <location>
        <begin position="42"/>
        <end position="52"/>
    </location>
</feature>
<feature type="compositionally biased region" description="Polar residues" evidence="2">
    <location>
        <begin position="437"/>
        <end position="451"/>
    </location>
</feature>
<feature type="domain" description="Plus3" evidence="3">
    <location>
        <begin position="228"/>
        <end position="363"/>
    </location>
</feature>
<dbReference type="PROSITE" id="PS51360">
    <property type="entry name" value="PLUS3"/>
    <property type="match status" value="1"/>
</dbReference>
<dbReference type="GO" id="GO:0032968">
    <property type="term" value="P:positive regulation of transcription elongation by RNA polymerase II"/>
    <property type="evidence" value="ECO:0007669"/>
    <property type="project" value="EnsemblFungi"/>
</dbReference>
<feature type="region of interest" description="Disordered" evidence="2">
    <location>
        <begin position="1"/>
        <end position="103"/>
    </location>
</feature>
<dbReference type="Pfam" id="PF03126">
    <property type="entry name" value="Plus-3"/>
    <property type="match status" value="1"/>
</dbReference>
<dbReference type="Proteomes" id="UP000094285">
    <property type="component" value="Unassembled WGS sequence"/>
</dbReference>
<dbReference type="InterPro" id="IPR004343">
    <property type="entry name" value="Plus-3_dom"/>
</dbReference>
<dbReference type="GO" id="GO:0031126">
    <property type="term" value="P:sno(s)RNA 3'-end processing"/>
    <property type="evidence" value="ECO:0007669"/>
    <property type="project" value="EnsemblFungi"/>
</dbReference>
<evidence type="ECO:0000313" key="4">
    <source>
        <dbReference type="EMBL" id="ODV79078.1"/>
    </source>
</evidence>
<feature type="region of interest" description="Disordered" evidence="2">
    <location>
        <begin position="434"/>
        <end position="455"/>
    </location>
</feature>
<dbReference type="GO" id="GO:0000791">
    <property type="term" value="C:euchromatin"/>
    <property type="evidence" value="ECO:0007669"/>
    <property type="project" value="EnsemblFungi"/>
</dbReference>